<feature type="region of interest" description="Disordered" evidence="1">
    <location>
        <begin position="1"/>
        <end position="25"/>
    </location>
</feature>
<dbReference type="VEuPathDB" id="FungiDB:PYU1_G010775"/>
<feature type="transmembrane region" description="Helical" evidence="2">
    <location>
        <begin position="179"/>
        <end position="199"/>
    </location>
</feature>
<dbReference type="InParanoid" id="K3X0P9"/>
<dbReference type="eggNOG" id="ENOG502SINX">
    <property type="taxonomic scope" value="Eukaryota"/>
</dbReference>
<keyword evidence="4" id="KW-1185">Reference proteome</keyword>
<evidence type="ECO:0000313" key="4">
    <source>
        <dbReference type="Proteomes" id="UP000019132"/>
    </source>
</evidence>
<evidence type="ECO:0000256" key="1">
    <source>
        <dbReference type="SAM" id="MobiDB-lite"/>
    </source>
</evidence>
<accession>K3X0P9</accession>
<evidence type="ECO:0000256" key="2">
    <source>
        <dbReference type="SAM" id="Phobius"/>
    </source>
</evidence>
<dbReference type="AlphaFoldDB" id="K3X0P9"/>
<keyword evidence="2" id="KW-1133">Transmembrane helix</keyword>
<dbReference type="Proteomes" id="UP000019132">
    <property type="component" value="Unassembled WGS sequence"/>
</dbReference>
<dbReference type="EnsemblProtists" id="PYU1_T010798">
    <property type="protein sequence ID" value="PYU1_T010798"/>
    <property type="gene ID" value="PYU1_G010775"/>
</dbReference>
<dbReference type="HOGENOM" id="CLU_050322_0_0_1"/>
<reference evidence="4" key="1">
    <citation type="journal article" date="2010" name="Genome Biol.">
        <title>Genome sequence of the necrotrophic plant pathogen Pythium ultimum reveals original pathogenicity mechanisms and effector repertoire.</title>
        <authorList>
            <person name="Levesque C.A."/>
            <person name="Brouwer H."/>
            <person name="Cano L."/>
            <person name="Hamilton J.P."/>
            <person name="Holt C."/>
            <person name="Huitema E."/>
            <person name="Raffaele S."/>
            <person name="Robideau G.P."/>
            <person name="Thines M."/>
            <person name="Win J."/>
            <person name="Zerillo M.M."/>
            <person name="Beakes G.W."/>
            <person name="Boore J.L."/>
            <person name="Busam D."/>
            <person name="Dumas B."/>
            <person name="Ferriera S."/>
            <person name="Fuerstenberg S.I."/>
            <person name="Gachon C.M."/>
            <person name="Gaulin E."/>
            <person name="Govers F."/>
            <person name="Grenville-Briggs L."/>
            <person name="Horner N."/>
            <person name="Hostetler J."/>
            <person name="Jiang R.H."/>
            <person name="Johnson J."/>
            <person name="Krajaejun T."/>
            <person name="Lin H."/>
            <person name="Meijer H.J."/>
            <person name="Moore B."/>
            <person name="Morris P."/>
            <person name="Phuntmart V."/>
            <person name="Puiu D."/>
            <person name="Shetty J."/>
            <person name="Stajich J.E."/>
            <person name="Tripathy S."/>
            <person name="Wawra S."/>
            <person name="van West P."/>
            <person name="Whitty B.R."/>
            <person name="Coutinho P.M."/>
            <person name="Henrissat B."/>
            <person name="Martin F."/>
            <person name="Thomas P.D."/>
            <person name="Tyler B.M."/>
            <person name="De Vries R.P."/>
            <person name="Kamoun S."/>
            <person name="Yandell M."/>
            <person name="Tisserat N."/>
            <person name="Buell C.R."/>
        </authorList>
    </citation>
    <scope>NUCLEOTIDE SEQUENCE</scope>
    <source>
        <strain evidence="4">DAOM:BR144</strain>
    </source>
</reference>
<organism evidence="3 4">
    <name type="scientific">Globisporangium ultimum (strain ATCC 200006 / CBS 805.95 / DAOM BR144)</name>
    <name type="common">Pythium ultimum</name>
    <dbReference type="NCBI Taxonomy" id="431595"/>
    <lineage>
        <taxon>Eukaryota</taxon>
        <taxon>Sar</taxon>
        <taxon>Stramenopiles</taxon>
        <taxon>Oomycota</taxon>
        <taxon>Peronosporomycetes</taxon>
        <taxon>Pythiales</taxon>
        <taxon>Pythiaceae</taxon>
        <taxon>Globisporangium</taxon>
    </lineage>
</organism>
<reference evidence="3" key="3">
    <citation type="submission" date="2015-02" db="UniProtKB">
        <authorList>
            <consortium name="EnsemblProtists"/>
        </authorList>
    </citation>
    <scope>IDENTIFICATION</scope>
    <source>
        <strain evidence="3">DAOM BR144</strain>
    </source>
</reference>
<evidence type="ECO:0000313" key="3">
    <source>
        <dbReference type="EnsemblProtists" id="PYU1_T010798"/>
    </source>
</evidence>
<keyword evidence="2" id="KW-0472">Membrane</keyword>
<reference evidence="4" key="2">
    <citation type="submission" date="2010-04" db="EMBL/GenBank/DDBJ databases">
        <authorList>
            <person name="Buell R."/>
            <person name="Hamilton J."/>
            <person name="Hostetler J."/>
        </authorList>
    </citation>
    <scope>NUCLEOTIDE SEQUENCE [LARGE SCALE GENOMIC DNA]</scope>
    <source>
        <strain evidence="4">DAOM:BR144</strain>
    </source>
</reference>
<proteinExistence type="predicted"/>
<dbReference type="EMBL" id="GL376592">
    <property type="status" value="NOT_ANNOTATED_CDS"/>
    <property type="molecule type" value="Genomic_DNA"/>
</dbReference>
<protein>
    <submittedName>
        <fullName evidence="3">Uncharacterized protein</fullName>
    </submittedName>
</protein>
<sequence>MAASSSGSNSGGGDDSSTITTPSPFRVSPAVVKSMYSSDDTCTWHQNQTQCGLPRSCYDCLNCMITPAGYCASMDKYDWTLDYRRDASEVGDAANYFPSTNTTYCEHDDSTCAQCRATLFKTSFAGSESPSQFCVGNDGCVCVGFCESSVWKPVVVDMLCDEFTLGTFEVTLTGPMRTIALIVVMMISIPVVLIVGNSLRGTH</sequence>
<name>K3X0P9_GLOUD</name>
<keyword evidence="2" id="KW-0812">Transmembrane</keyword>